<protein>
    <recommendedName>
        <fullName evidence="1">Phosphorylase b kinase regulatory subunit</fullName>
    </recommendedName>
</protein>
<dbReference type="UniPathway" id="UPA00163"/>
<dbReference type="GO" id="GO:0005977">
    <property type="term" value="P:glycogen metabolic process"/>
    <property type="evidence" value="ECO:0007669"/>
    <property type="project" value="UniProtKB-UniPathway"/>
</dbReference>
<dbReference type="GO" id="GO:0005516">
    <property type="term" value="F:calmodulin binding"/>
    <property type="evidence" value="ECO:0007669"/>
    <property type="project" value="UniProtKB-KW"/>
</dbReference>
<organism evidence="2 3">
    <name type="scientific">Oncorhynchus mykiss</name>
    <name type="common">Rainbow trout</name>
    <name type="synonym">Salmo gairdneri</name>
    <dbReference type="NCBI Taxonomy" id="8022"/>
    <lineage>
        <taxon>Eukaryota</taxon>
        <taxon>Metazoa</taxon>
        <taxon>Chordata</taxon>
        <taxon>Craniata</taxon>
        <taxon>Vertebrata</taxon>
        <taxon>Euteleostomi</taxon>
        <taxon>Actinopterygii</taxon>
        <taxon>Neopterygii</taxon>
        <taxon>Teleostei</taxon>
        <taxon>Protacanthopterygii</taxon>
        <taxon>Salmoniformes</taxon>
        <taxon>Salmonidae</taxon>
        <taxon>Salmoninae</taxon>
        <taxon>Oncorhynchus</taxon>
    </lineage>
</organism>
<dbReference type="GO" id="GO:0005964">
    <property type="term" value="C:phosphorylase kinase complex"/>
    <property type="evidence" value="ECO:0007669"/>
    <property type="project" value="TreeGrafter"/>
</dbReference>
<proteinExistence type="inferred from homology"/>
<evidence type="ECO:0000256" key="1">
    <source>
        <dbReference type="RuleBase" id="RU364123"/>
    </source>
</evidence>
<evidence type="ECO:0000313" key="2">
    <source>
        <dbReference type="EMBL" id="CDR11022.1"/>
    </source>
</evidence>
<evidence type="ECO:0000313" key="3">
    <source>
        <dbReference type="Proteomes" id="UP000193380"/>
    </source>
</evidence>
<sequence>MPPDKLAKLIDVASENNLTIAILTQEIMVFLAMCIRTQPKLFSEMFRLRIGLIIQVMATELAQSLNCSGEEATECLMNMSPSELKNLLHHILSGKEFGLMKSVRSGATGTDSIAIQDISPNSKSVGGSKHQSKVRKLSLSVHSLDIENIESGVSGLGQ</sequence>
<dbReference type="Proteomes" id="UP000193380">
    <property type="component" value="Unassembled WGS sequence"/>
</dbReference>
<comment type="subcellular location">
    <subcellularLocation>
        <location evidence="1">Cell membrane</location>
        <topology evidence="1">Lipid-anchor</topology>
        <orientation evidence="1">Cytoplasmic side</orientation>
    </subcellularLocation>
</comment>
<dbReference type="PaxDb" id="8022-A0A060ZXQ8"/>
<comment type="similarity">
    <text evidence="1">Belongs to the phosphorylase b kinase regulatory chain family.</text>
</comment>
<dbReference type="EMBL" id="FR971512">
    <property type="protein sequence ID" value="CDR11022.1"/>
    <property type="molecule type" value="Genomic_DNA"/>
</dbReference>
<dbReference type="AlphaFoldDB" id="A0A060ZXQ8"/>
<name>A0A060ZXQ8_ONCMY</name>
<keyword evidence="1" id="KW-0636">Prenylation</keyword>
<accession>A0A060ZXQ8</accession>
<dbReference type="InterPro" id="IPR008734">
    <property type="entry name" value="PHK_A/B_su"/>
</dbReference>
<comment type="function">
    <text evidence="1">Phosphorylase b kinase catalyzes the phosphorylation of serine in certain substrates, including troponin I.</text>
</comment>
<reference evidence="2" key="1">
    <citation type="journal article" date="2014" name="Nat. Commun.">
        <title>The rainbow trout genome provides novel insights into evolution after whole-genome duplication in vertebrates.</title>
        <authorList>
            <person name="Berthelot C."/>
            <person name="Brunet F."/>
            <person name="Chalopin D."/>
            <person name="Juanchich A."/>
            <person name="Bernard M."/>
            <person name="Noel B."/>
            <person name="Bento P."/>
            <person name="Da Silva C."/>
            <person name="Labadie K."/>
            <person name="Alberti A."/>
            <person name="Aury J.M."/>
            <person name="Louis A."/>
            <person name="Dehais P."/>
            <person name="Bardou P."/>
            <person name="Montfort J."/>
            <person name="Klopp C."/>
            <person name="Cabau C."/>
            <person name="Gaspin C."/>
            <person name="Thorgaard G.H."/>
            <person name="Boussaha M."/>
            <person name="Quillet E."/>
            <person name="Guyomard R."/>
            <person name="Galiana D."/>
            <person name="Bobe J."/>
            <person name="Volff J.N."/>
            <person name="Genet C."/>
            <person name="Wincker P."/>
            <person name="Jaillon O."/>
            <person name="Roest Crollius H."/>
            <person name="Guiguen Y."/>
        </authorList>
    </citation>
    <scope>NUCLEOTIDE SEQUENCE [LARGE SCALE GENOMIC DNA]</scope>
</reference>
<dbReference type="STRING" id="8022.A0A060ZXQ8"/>
<keyword evidence="1" id="KW-0449">Lipoprotein</keyword>
<dbReference type="GO" id="GO:0005886">
    <property type="term" value="C:plasma membrane"/>
    <property type="evidence" value="ECO:0007669"/>
    <property type="project" value="UniProtKB-SubCell"/>
</dbReference>
<gene>
    <name evidence="2" type="ORF">GSONMT00048258001</name>
</gene>
<reference evidence="2" key="2">
    <citation type="submission" date="2014-03" db="EMBL/GenBank/DDBJ databases">
        <authorList>
            <person name="Genoscope - CEA"/>
        </authorList>
    </citation>
    <scope>NUCLEOTIDE SEQUENCE</scope>
</reference>
<keyword evidence="1" id="KW-0112">Calmodulin-binding</keyword>
<comment type="pathway">
    <text evidence="1">Glycan biosynthesis; glycogen metabolism.</text>
</comment>
<keyword evidence="1" id="KW-0472">Membrane</keyword>
<dbReference type="PANTHER" id="PTHR10749">
    <property type="entry name" value="PHOSPHORYLASE B KINASE REGULATORY SUBUNIT"/>
    <property type="match status" value="1"/>
</dbReference>
<keyword evidence="1" id="KW-0321">Glycogen metabolism</keyword>
<keyword evidence="1" id="KW-1003">Cell membrane</keyword>
<keyword evidence="1" id="KW-0119">Carbohydrate metabolism</keyword>
<dbReference type="PANTHER" id="PTHR10749:SF4">
    <property type="entry name" value="PHOSPHORYLASE B KINASE REGULATORY SUBUNIT ALPHA, SKELETAL MUSCLE ISOFORM"/>
    <property type="match status" value="1"/>
</dbReference>